<organism evidence="2 3">
    <name type="scientific">Desulfotalea psychrophila (strain LSv54 / DSM 12343)</name>
    <dbReference type="NCBI Taxonomy" id="177439"/>
    <lineage>
        <taxon>Bacteria</taxon>
        <taxon>Pseudomonadati</taxon>
        <taxon>Thermodesulfobacteriota</taxon>
        <taxon>Desulfobulbia</taxon>
        <taxon>Desulfobulbales</taxon>
        <taxon>Desulfocapsaceae</taxon>
        <taxon>Desulfotalea</taxon>
    </lineage>
</organism>
<reference evidence="3" key="1">
    <citation type="journal article" date="2004" name="Environ. Microbiol.">
        <title>The genome of Desulfotalea psychrophila, a sulfate-reducing bacterium from permanently cold Arctic sediments.</title>
        <authorList>
            <person name="Rabus R."/>
            <person name="Ruepp A."/>
            <person name="Frickey T."/>
            <person name="Rattei T."/>
            <person name="Fartmann B."/>
            <person name="Stark M."/>
            <person name="Bauer M."/>
            <person name="Zibat A."/>
            <person name="Lombardot T."/>
            <person name="Becker I."/>
            <person name="Amann J."/>
            <person name="Gellner K."/>
            <person name="Teeling H."/>
            <person name="Leuschner W.D."/>
            <person name="Gloeckner F.-O."/>
            <person name="Lupas A.N."/>
            <person name="Amann R."/>
            <person name="Klenk H.-P."/>
        </authorList>
    </citation>
    <scope>NUCLEOTIDE SEQUENCE [LARGE SCALE GENOMIC DNA]</scope>
    <source>
        <strain evidence="3">DSM 12343 / LSv54</strain>
    </source>
</reference>
<keyword evidence="3" id="KW-1185">Reference proteome</keyword>
<evidence type="ECO:0000259" key="1">
    <source>
        <dbReference type="Pfam" id="PF20283"/>
    </source>
</evidence>
<proteinExistence type="predicted"/>
<evidence type="ECO:0000313" key="2">
    <source>
        <dbReference type="EMBL" id="CAG35340.1"/>
    </source>
</evidence>
<dbReference type="eggNOG" id="ENOG5031ZZQ">
    <property type="taxonomic scope" value="Bacteria"/>
</dbReference>
<dbReference type="AlphaFoldDB" id="Q6AQN3"/>
<dbReference type="OrthoDB" id="2786695at2"/>
<evidence type="ECO:0000313" key="3">
    <source>
        <dbReference type="Proteomes" id="UP000000602"/>
    </source>
</evidence>
<dbReference type="KEGG" id="dps:DP0611"/>
<accession>Q6AQN3</accession>
<gene>
    <name evidence="2" type="ordered locus">DP0611</name>
</gene>
<dbReference type="HOGENOM" id="CLU_059732_0_0_7"/>
<dbReference type="Proteomes" id="UP000000602">
    <property type="component" value="Chromosome"/>
</dbReference>
<dbReference type="STRING" id="177439.DP0611"/>
<dbReference type="EMBL" id="CR522870">
    <property type="protein sequence ID" value="CAG35340.1"/>
    <property type="molecule type" value="Genomic_DNA"/>
</dbReference>
<dbReference type="InterPro" id="IPR046913">
    <property type="entry name" value="ABC-3C_CTD7"/>
</dbReference>
<sequence>MTDTNHGARGPALGYYYQAIYALIKLFSSKNDNAFVSIETFDDVYHDDGGKKELIQLKHSITKNTKISIKSKELWKTIKVWCDFLLTNDPKDGTFTLATVASLDPESSLNSLTTANSSRLQLENDLLSEASRVKKERDEIEEENKIRLSQKQKEKTLPHENRYKGCEAFIKLAPKKRNDLITNINLVVDSFTIDNAKEKVIEYIRFNTQPNNHESLIESIIAWWDREAVRSLTRERDECIHFSELQEFIARKNSELYHDGFTDDLDEMDIPEVKNPNKIQSQQLEIIKATKTQKRRSYDTEIKARIQRKKWMDDNLPASSKLTNYDNLLTKEWSYQFEEMNDNATNYDEKEKEEKGRKLLDWSHQVAHVQVKPISKNYSNPDLVRGSYQMLSTTKKVGWHCDYNFLIKSPKK</sequence>
<name>Q6AQN3_DESPS</name>
<dbReference type="RefSeq" id="WP_011187856.1">
    <property type="nucleotide sequence ID" value="NC_006138.1"/>
</dbReference>
<feature type="domain" description="ABC-three component systems C-terminal" evidence="1">
    <location>
        <begin position="282"/>
        <end position="404"/>
    </location>
</feature>
<protein>
    <recommendedName>
        <fullName evidence="1">ABC-three component systems C-terminal domain-containing protein</fullName>
    </recommendedName>
</protein>
<dbReference type="Pfam" id="PF20283">
    <property type="entry name" value="CTD7"/>
    <property type="match status" value="1"/>
</dbReference>